<accession>F5ADG8</accession>
<name>F5ADG8_HELTU</name>
<sequence length="84" mass="9740">NQTQYRNQHSLMHDTHPHPQAHSFTFQSSTVTYGVLMEHIILHLLLEGLTVTVSDLKNIKKLIRQRVRQLIGHQGESTIRVTLF</sequence>
<feature type="region of interest" description="Disordered" evidence="1">
    <location>
        <begin position="1"/>
        <end position="20"/>
    </location>
</feature>
<organism evidence="2">
    <name type="scientific">Helianthus tuberosus</name>
    <name type="common">Jerusalem artichoke</name>
    <name type="synonym">Helianthus tomentosus</name>
    <dbReference type="NCBI Taxonomy" id="4233"/>
    <lineage>
        <taxon>Eukaryota</taxon>
        <taxon>Viridiplantae</taxon>
        <taxon>Streptophyta</taxon>
        <taxon>Embryophyta</taxon>
        <taxon>Tracheophyta</taxon>
        <taxon>Spermatophyta</taxon>
        <taxon>Magnoliopsida</taxon>
        <taxon>eudicotyledons</taxon>
        <taxon>Gunneridae</taxon>
        <taxon>Pentapetalae</taxon>
        <taxon>asterids</taxon>
        <taxon>campanulids</taxon>
        <taxon>Asterales</taxon>
        <taxon>Asteraceae</taxon>
        <taxon>Asteroideae</taxon>
        <taxon>Heliantheae alliance</taxon>
        <taxon>Heliantheae</taxon>
        <taxon>Helianthus</taxon>
    </lineage>
</organism>
<evidence type="ECO:0000313" key="2">
    <source>
        <dbReference type="EMBL" id="AEB53909.1"/>
    </source>
</evidence>
<dbReference type="AlphaFoldDB" id="F5ADG8"/>
<proteinExistence type="predicted"/>
<dbReference type="EMBL" id="HQ429489">
    <property type="protein sequence ID" value="AEB53909.1"/>
    <property type="molecule type" value="Genomic_DNA"/>
</dbReference>
<reference evidence="2" key="1">
    <citation type="journal article" date="2011" name="Mol. Biol. Evol.">
        <title>Effective population size is positively correlated with levels of adaptive divergence among annual sunflowers.</title>
        <authorList>
            <person name="Strasburg J.L."/>
            <person name="Kane N.C."/>
            <person name="Raduski A.R."/>
            <person name="Bonin A."/>
            <person name="Michelmore R."/>
            <person name="Rieseberg L.H."/>
        </authorList>
    </citation>
    <scope>NUCLEOTIDE SEQUENCE</scope>
    <source>
        <strain evidence="2">21a</strain>
    </source>
</reference>
<protein>
    <submittedName>
        <fullName evidence="2">Uncharacterized protein</fullName>
    </submittedName>
</protein>
<feature type="compositionally biased region" description="Polar residues" evidence="1">
    <location>
        <begin position="1"/>
        <end position="10"/>
    </location>
</feature>
<evidence type="ECO:0000256" key="1">
    <source>
        <dbReference type="SAM" id="MobiDB-lite"/>
    </source>
</evidence>
<feature type="non-terminal residue" evidence="2">
    <location>
        <position position="1"/>
    </location>
</feature>